<evidence type="ECO:0008006" key="4">
    <source>
        <dbReference type="Google" id="ProtNLM"/>
    </source>
</evidence>
<organism evidence="2 3">
    <name type="scientific">Mucilaginibacter gilvus</name>
    <dbReference type="NCBI Taxonomy" id="2305909"/>
    <lineage>
        <taxon>Bacteria</taxon>
        <taxon>Pseudomonadati</taxon>
        <taxon>Bacteroidota</taxon>
        <taxon>Sphingobacteriia</taxon>
        <taxon>Sphingobacteriales</taxon>
        <taxon>Sphingobacteriaceae</taxon>
        <taxon>Mucilaginibacter</taxon>
    </lineage>
</organism>
<proteinExistence type="predicted"/>
<dbReference type="EMBL" id="SBIW01000008">
    <property type="protein sequence ID" value="RWY49377.1"/>
    <property type="molecule type" value="Genomic_DNA"/>
</dbReference>
<name>A0A444MKP1_9SPHI</name>
<comment type="caution">
    <text evidence="2">The sequence shown here is derived from an EMBL/GenBank/DDBJ whole genome shotgun (WGS) entry which is preliminary data.</text>
</comment>
<protein>
    <recommendedName>
        <fullName evidence="4">DUF4468 domain-containing protein</fullName>
    </recommendedName>
</protein>
<dbReference type="AlphaFoldDB" id="A0A444MKP1"/>
<dbReference type="Proteomes" id="UP000286701">
    <property type="component" value="Unassembled WGS sequence"/>
</dbReference>
<reference evidence="2 3" key="1">
    <citation type="submission" date="2019-01" db="EMBL/GenBank/DDBJ databases">
        <title>Mucilaginibacter antarcticum sp. nov., isolated from antarctic soil.</title>
        <authorList>
            <person name="Yan Y.-Q."/>
            <person name="Du Z.-J."/>
        </authorList>
    </citation>
    <scope>NUCLEOTIDE SEQUENCE [LARGE SCALE GENOMIC DNA]</scope>
    <source>
        <strain evidence="2 3">F01003</strain>
    </source>
</reference>
<feature type="chain" id="PRO_5019529999" description="DUF4468 domain-containing protein" evidence="1">
    <location>
        <begin position="20"/>
        <end position="197"/>
    </location>
</feature>
<feature type="signal peptide" evidence="1">
    <location>
        <begin position="1"/>
        <end position="19"/>
    </location>
</feature>
<gene>
    <name evidence="2" type="ORF">EPL05_18380</name>
</gene>
<keyword evidence="1" id="KW-0732">Signal</keyword>
<evidence type="ECO:0000313" key="3">
    <source>
        <dbReference type="Proteomes" id="UP000286701"/>
    </source>
</evidence>
<accession>A0A444MKP1</accession>
<evidence type="ECO:0000256" key="1">
    <source>
        <dbReference type="SAM" id="SignalP"/>
    </source>
</evidence>
<sequence length="197" mass="21841">MKKLLFAALFLLISFGARAQPTTDDQKWNTLISSLEAEDWVPANELSLALLNSIPAAEQNGNQAAVLRYMYILSESGLMDLEKVTKKEALKKVIGFVGKPILLPGHPVSVKQKFNSITSASNGCDTLFVTATNRKGTSIFAFEYIVLKTKWTEADLNANAGKIWRLGGILKTIKVEGDMFKRFKLMINEGTAEEQRQ</sequence>
<dbReference type="RefSeq" id="WP_128535449.1">
    <property type="nucleotide sequence ID" value="NZ_SBIW01000008.1"/>
</dbReference>
<keyword evidence="3" id="KW-1185">Reference proteome</keyword>
<evidence type="ECO:0000313" key="2">
    <source>
        <dbReference type="EMBL" id="RWY49377.1"/>
    </source>
</evidence>
<dbReference type="OrthoDB" id="1448270at2"/>